<dbReference type="Proteomes" id="UP000263993">
    <property type="component" value="Unassembled WGS sequence"/>
</dbReference>
<protein>
    <submittedName>
        <fullName evidence="1">Uncharacterized protein</fullName>
    </submittedName>
</protein>
<accession>A0A371BDL4</accession>
<dbReference type="OrthoDB" id="8236609at2"/>
<organism evidence="1 2">
    <name type="scientific">Undibacter mobilis</name>
    <dbReference type="NCBI Taxonomy" id="2292256"/>
    <lineage>
        <taxon>Bacteria</taxon>
        <taxon>Pseudomonadati</taxon>
        <taxon>Pseudomonadota</taxon>
        <taxon>Alphaproteobacteria</taxon>
        <taxon>Hyphomicrobiales</taxon>
        <taxon>Nitrobacteraceae</taxon>
        <taxon>Undibacter</taxon>
    </lineage>
</organism>
<sequence>MAVAGCYIAWQLWLTIAAPRKIADFGNAPEKVNVLITLPFPPERFHVQLFQTYGRVSGTQENAVEVRGVKRADLTTVARPYWVTRVEPLQPGG</sequence>
<evidence type="ECO:0000313" key="2">
    <source>
        <dbReference type="Proteomes" id="UP000263993"/>
    </source>
</evidence>
<evidence type="ECO:0000313" key="1">
    <source>
        <dbReference type="EMBL" id="RDV05664.1"/>
    </source>
</evidence>
<proteinExistence type="predicted"/>
<dbReference type="EMBL" id="QRGO01000001">
    <property type="protein sequence ID" value="RDV05664.1"/>
    <property type="molecule type" value="Genomic_DNA"/>
</dbReference>
<comment type="caution">
    <text evidence="1">The sequence shown here is derived from an EMBL/GenBank/DDBJ whole genome shotgun (WGS) entry which is preliminary data.</text>
</comment>
<reference evidence="2" key="1">
    <citation type="submission" date="2018-08" db="EMBL/GenBank/DDBJ databases">
        <authorList>
            <person name="Kim S.-J."/>
            <person name="Jung G.-Y."/>
        </authorList>
    </citation>
    <scope>NUCLEOTIDE SEQUENCE [LARGE SCALE GENOMIC DNA]</scope>
    <source>
        <strain evidence="2">GY_H</strain>
    </source>
</reference>
<gene>
    <name evidence="1" type="ORF">DXH78_02735</name>
</gene>
<keyword evidence="2" id="KW-1185">Reference proteome</keyword>
<dbReference type="AlphaFoldDB" id="A0A371BDL4"/>
<name>A0A371BDL4_9BRAD</name>